<dbReference type="GO" id="GO:0008198">
    <property type="term" value="F:ferrous iron binding"/>
    <property type="evidence" value="ECO:0007669"/>
    <property type="project" value="TreeGrafter"/>
</dbReference>
<evidence type="ECO:0000256" key="10">
    <source>
        <dbReference type="ARBA" id="ARBA00023204"/>
    </source>
</evidence>
<keyword evidence="9" id="KW-0408">Iron</keyword>
<keyword evidence="11" id="KW-0539">Nucleus</keyword>
<evidence type="ECO:0000256" key="16">
    <source>
        <dbReference type="ARBA" id="ARBA00051434"/>
    </source>
</evidence>
<feature type="binding site" evidence="27">
    <location>
        <begin position="94"/>
        <end position="96"/>
    </location>
    <ligand>
        <name>substrate</name>
    </ligand>
</feature>
<dbReference type="Gene3D" id="2.60.120.590">
    <property type="entry name" value="Alpha-ketoglutarate-dependent dioxygenase AlkB-like"/>
    <property type="match status" value="1"/>
</dbReference>
<feature type="binding site" evidence="27">
    <location>
        <position position="247"/>
    </location>
    <ligand>
        <name>2-oxoglutarate</name>
        <dbReference type="ChEBI" id="CHEBI:16810"/>
    </ligand>
</feature>
<evidence type="ECO:0000256" key="20">
    <source>
        <dbReference type="ARBA" id="ARBA00052800"/>
    </source>
</evidence>
<evidence type="ECO:0000256" key="17">
    <source>
        <dbReference type="ARBA" id="ARBA00051755"/>
    </source>
</evidence>
<evidence type="ECO:0000256" key="26">
    <source>
        <dbReference type="ARBA" id="ARBA00081727"/>
    </source>
</evidence>
<keyword evidence="8" id="KW-0560">Oxidoreductase</keyword>
<evidence type="ECO:0000256" key="25">
    <source>
        <dbReference type="ARBA" id="ARBA00077989"/>
    </source>
</evidence>
<comment type="catalytic activity">
    <reaction evidence="12">
        <text>an N(1)-methyl-2'-deoxyadenosine in single-stranded DNA + 2-oxoglutarate + O2 = a 2'-deoxyadenosine in single-stranded DNA + formaldehyde + succinate + CO2 + H(+)</text>
        <dbReference type="Rhea" id="RHEA:70447"/>
        <dbReference type="Rhea" id="RHEA-COMP:17895"/>
        <dbReference type="Rhea" id="RHEA-COMP:17896"/>
        <dbReference type="ChEBI" id="CHEBI:15378"/>
        <dbReference type="ChEBI" id="CHEBI:15379"/>
        <dbReference type="ChEBI" id="CHEBI:16526"/>
        <dbReference type="ChEBI" id="CHEBI:16810"/>
        <dbReference type="ChEBI" id="CHEBI:16842"/>
        <dbReference type="ChEBI" id="CHEBI:30031"/>
        <dbReference type="ChEBI" id="CHEBI:90615"/>
        <dbReference type="ChEBI" id="CHEBI:139096"/>
    </reaction>
    <physiologicalReaction direction="left-to-right" evidence="12">
        <dbReference type="Rhea" id="RHEA:70448"/>
    </physiologicalReaction>
</comment>
<feature type="domain" description="Fe2OG dioxygenase" evidence="29">
    <location>
        <begin position="144"/>
        <end position="252"/>
    </location>
</feature>
<dbReference type="KEGG" id="btab:109031809"/>
<comment type="catalytic activity">
    <reaction evidence="16">
        <text>a 3,N(4)-etheno-2'-deoxycytidine in double-stranded DNA + 2-oxoglutarate + O2 + H2O = a 2'-deoxycytidine in double-stranded DNA + glyoxal + succinate + CO2</text>
        <dbReference type="Rhea" id="RHEA:70467"/>
        <dbReference type="Rhea" id="RHEA-COMP:17070"/>
        <dbReference type="Rhea" id="RHEA-COMP:17905"/>
        <dbReference type="ChEBI" id="CHEBI:15377"/>
        <dbReference type="ChEBI" id="CHEBI:15379"/>
        <dbReference type="ChEBI" id="CHEBI:16526"/>
        <dbReference type="ChEBI" id="CHEBI:16810"/>
        <dbReference type="ChEBI" id="CHEBI:30031"/>
        <dbReference type="ChEBI" id="CHEBI:34779"/>
        <dbReference type="ChEBI" id="CHEBI:85452"/>
        <dbReference type="ChEBI" id="CHEBI:189585"/>
    </reaction>
    <physiologicalReaction direction="left-to-right" evidence="16">
        <dbReference type="Rhea" id="RHEA:70468"/>
    </physiologicalReaction>
</comment>
<name>A0A9P0F151_BEMTA</name>
<dbReference type="InterPro" id="IPR037151">
    <property type="entry name" value="AlkB-like_sf"/>
</dbReference>
<dbReference type="PANTHER" id="PTHR31573:SF1">
    <property type="entry name" value="DNA OXIDATIVE DEMETHYLASE ALKBH2"/>
    <property type="match status" value="1"/>
</dbReference>
<comment type="subcellular location">
    <subcellularLocation>
        <location evidence="2">Nucleus</location>
        <location evidence="2">Nucleolus</location>
    </subcellularLocation>
    <subcellularLocation>
        <location evidence="3">Nucleus</location>
        <location evidence="3">Nucleoplasm</location>
    </subcellularLocation>
</comment>
<evidence type="ECO:0000256" key="23">
    <source>
        <dbReference type="ARBA" id="ARBA00066725"/>
    </source>
</evidence>
<evidence type="ECO:0000256" key="27">
    <source>
        <dbReference type="PIRSR" id="PIRSR632852-1"/>
    </source>
</evidence>
<evidence type="ECO:0000256" key="14">
    <source>
        <dbReference type="ARBA" id="ARBA00051189"/>
    </source>
</evidence>
<dbReference type="GO" id="GO:0005654">
    <property type="term" value="C:nucleoplasm"/>
    <property type="evidence" value="ECO:0007669"/>
    <property type="project" value="UniProtKB-SubCell"/>
</dbReference>
<comment type="catalytic activity">
    <reaction evidence="14">
        <text>a 1,N(6)-etheno-2'-deoxyadenosine in single-stranded DNA + 2-oxoglutarate + O2 + H2O = a 2'-deoxyadenosine in single-stranded DNA + glyoxal + succinate + CO2</text>
        <dbReference type="Rhea" id="RHEA:70459"/>
        <dbReference type="Rhea" id="RHEA-COMP:17896"/>
        <dbReference type="Rhea" id="RHEA-COMP:17904"/>
        <dbReference type="ChEBI" id="CHEBI:15377"/>
        <dbReference type="ChEBI" id="CHEBI:15379"/>
        <dbReference type="ChEBI" id="CHEBI:16526"/>
        <dbReference type="ChEBI" id="CHEBI:16810"/>
        <dbReference type="ChEBI" id="CHEBI:30031"/>
        <dbReference type="ChEBI" id="CHEBI:34779"/>
        <dbReference type="ChEBI" id="CHEBI:90615"/>
        <dbReference type="ChEBI" id="CHEBI:189583"/>
    </reaction>
    <physiologicalReaction direction="left-to-right" evidence="14">
        <dbReference type="Rhea" id="RHEA:70460"/>
    </physiologicalReaction>
</comment>
<comment type="catalytic activity">
    <reaction evidence="19">
        <text>a 1,N(6)-etheno-2'-deoxyadenosine in double-stranded DNA + 2-oxoglutarate + O2 + H2O = a 2'-deoxyadenosine in double-stranded DNA + glyoxal + succinate + CO2</text>
        <dbReference type="Rhea" id="RHEA:70463"/>
        <dbReference type="Rhea" id="RHEA-COMP:17897"/>
        <dbReference type="Rhea" id="RHEA-COMP:17903"/>
        <dbReference type="ChEBI" id="CHEBI:15377"/>
        <dbReference type="ChEBI" id="CHEBI:15379"/>
        <dbReference type="ChEBI" id="CHEBI:16526"/>
        <dbReference type="ChEBI" id="CHEBI:16810"/>
        <dbReference type="ChEBI" id="CHEBI:30031"/>
        <dbReference type="ChEBI" id="CHEBI:34779"/>
        <dbReference type="ChEBI" id="CHEBI:90615"/>
        <dbReference type="ChEBI" id="CHEBI:189583"/>
    </reaction>
    <physiologicalReaction direction="left-to-right" evidence="19">
        <dbReference type="Rhea" id="RHEA:70464"/>
    </physiologicalReaction>
</comment>
<evidence type="ECO:0000256" key="5">
    <source>
        <dbReference type="ARBA" id="ARBA00022763"/>
    </source>
</evidence>
<evidence type="ECO:0000256" key="19">
    <source>
        <dbReference type="ARBA" id="ARBA00052627"/>
    </source>
</evidence>
<dbReference type="OrthoDB" id="445341at2759"/>
<keyword evidence="6" id="KW-0460">Magnesium</keyword>
<feature type="compositionally biased region" description="Basic and acidic residues" evidence="28">
    <location>
        <begin position="26"/>
        <end position="39"/>
    </location>
</feature>
<keyword evidence="4" id="KW-0479">Metal-binding</keyword>
<sequence length="257" mass="29413">MDPEPPAKKKFKAGNLNSFIKSSRKTANDSSKDESESKIPKSLSPLKWKKVKADNLDLDFCSQFYLKEEADELIRRLETDIEYFTGDLAKVFVFGKWHNVPRKQATFGEPGLSYKFSGISAPSRPWPKVLLEIKEKVSKACSKDFNFVLVNRYNDGNDYMAEHRDNEKELDPHTPIASLSFGQARDFIFTHGSTKKKDKSPNSTKIPPVKFVLNHGSLLLMNHPTNIYWYHSLPRRKTAPGVRINLTFRKVIKSKCS</sequence>
<dbReference type="GO" id="GO:0006307">
    <property type="term" value="P:DNA alkylation repair"/>
    <property type="evidence" value="ECO:0007669"/>
    <property type="project" value="TreeGrafter"/>
</dbReference>
<evidence type="ECO:0000256" key="7">
    <source>
        <dbReference type="ARBA" id="ARBA00022964"/>
    </source>
</evidence>
<evidence type="ECO:0000256" key="21">
    <source>
        <dbReference type="ARBA" id="ARBA00053025"/>
    </source>
</evidence>
<comment type="catalytic activity">
    <reaction evidence="13">
        <text>an N(3)-methyl-2'-deoxycytidine in single-stranded DNA + 2-oxoglutarate + O2 = a 2'-deoxycytidine in single-stranded DNA + formaldehyde + succinate + CO2 + H(+)</text>
        <dbReference type="Rhea" id="RHEA:70435"/>
        <dbReference type="Rhea" id="RHEA-COMP:12846"/>
        <dbReference type="Rhea" id="RHEA-COMP:17894"/>
        <dbReference type="ChEBI" id="CHEBI:15378"/>
        <dbReference type="ChEBI" id="CHEBI:15379"/>
        <dbReference type="ChEBI" id="CHEBI:16526"/>
        <dbReference type="ChEBI" id="CHEBI:16810"/>
        <dbReference type="ChEBI" id="CHEBI:16842"/>
        <dbReference type="ChEBI" id="CHEBI:30031"/>
        <dbReference type="ChEBI" id="CHEBI:85452"/>
        <dbReference type="ChEBI" id="CHEBI:139075"/>
    </reaction>
    <physiologicalReaction direction="left-to-right" evidence="13">
        <dbReference type="Rhea" id="RHEA:70436"/>
    </physiologicalReaction>
</comment>
<evidence type="ECO:0000256" key="22">
    <source>
        <dbReference type="ARBA" id="ARBA00062909"/>
    </source>
</evidence>
<evidence type="ECO:0000259" key="29">
    <source>
        <dbReference type="PROSITE" id="PS51471"/>
    </source>
</evidence>
<keyword evidence="7" id="KW-0223">Dioxygenase</keyword>
<comment type="cofactor">
    <cofactor evidence="1">
        <name>Fe(2+)</name>
        <dbReference type="ChEBI" id="CHEBI:29033"/>
    </cofactor>
</comment>
<feature type="binding site" evidence="27">
    <location>
        <position position="151"/>
    </location>
    <ligand>
        <name>2-oxoglutarate</name>
        <dbReference type="ChEBI" id="CHEBI:16810"/>
    </ligand>
</feature>
<protein>
    <recommendedName>
        <fullName evidence="24">DNA oxidative demethylase ALKBH2</fullName>
        <ecNumber evidence="23">1.14.11.33</ecNumber>
    </recommendedName>
    <alternativeName>
        <fullName evidence="25">Alkylated DNA repair protein alkB homolog 2</fullName>
    </alternativeName>
    <alternativeName>
        <fullName evidence="26">Alpha-ketoglutarate-dependent dioxygenase alkB homolog 2</fullName>
    </alternativeName>
</protein>
<evidence type="ECO:0000256" key="15">
    <source>
        <dbReference type="ARBA" id="ARBA00051376"/>
    </source>
</evidence>
<comment type="catalytic activity">
    <reaction evidence="20">
        <text>an N(1)-methyl-2'-deoxyadenosine in double-stranded DNA + 2-oxoglutarate + O2 = a 2'-deoxyadenosine in double-stranded DNA + formaldehyde + succinate + CO2 + H(+)</text>
        <dbReference type="Rhea" id="RHEA:70443"/>
        <dbReference type="Rhea" id="RHEA-COMP:14236"/>
        <dbReference type="Rhea" id="RHEA-COMP:17897"/>
        <dbReference type="ChEBI" id="CHEBI:15378"/>
        <dbReference type="ChEBI" id="CHEBI:15379"/>
        <dbReference type="ChEBI" id="CHEBI:16526"/>
        <dbReference type="ChEBI" id="CHEBI:16810"/>
        <dbReference type="ChEBI" id="CHEBI:16842"/>
        <dbReference type="ChEBI" id="CHEBI:30031"/>
        <dbReference type="ChEBI" id="CHEBI:90615"/>
        <dbReference type="ChEBI" id="CHEBI:139096"/>
    </reaction>
    <physiologicalReaction direction="left-to-right" evidence="20">
        <dbReference type="Rhea" id="RHEA:70444"/>
    </physiologicalReaction>
</comment>
<evidence type="ECO:0000256" key="18">
    <source>
        <dbReference type="ARBA" id="ARBA00052597"/>
    </source>
</evidence>
<evidence type="ECO:0000256" key="4">
    <source>
        <dbReference type="ARBA" id="ARBA00022723"/>
    </source>
</evidence>
<dbReference type="PROSITE" id="PS51471">
    <property type="entry name" value="FE2OG_OXY"/>
    <property type="match status" value="1"/>
</dbReference>
<comment type="catalytic activity">
    <reaction evidence="21">
        <text>a methylated nucleobase within DNA + 2-oxoglutarate + O2 = a nucleobase within DNA + formaldehyde + succinate + CO2</text>
        <dbReference type="Rhea" id="RHEA:30299"/>
        <dbReference type="Rhea" id="RHEA-COMP:12192"/>
        <dbReference type="Rhea" id="RHEA-COMP:12193"/>
        <dbReference type="ChEBI" id="CHEBI:15379"/>
        <dbReference type="ChEBI" id="CHEBI:16526"/>
        <dbReference type="ChEBI" id="CHEBI:16810"/>
        <dbReference type="ChEBI" id="CHEBI:16842"/>
        <dbReference type="ChEBI" id="CHEBI:30031"/>
        <dbReference type="ChEBI" id="CHEBI:32875"/>
        <dbReference type="ChEBI" id="CHEBI:64428"/>
        <dbReference type="EC" id="1.14.11.33"/>
    </reaction>
    <physiologicalReaction direction="left-to-right" evidence="21">
        <dbReference type="Rhea" id="RHEA:30300"/>
    </physiologicalReaction>
</comment>
<evidence type="ECO:0000256" key="12">
    <source>
        <dbReference type="ARBA" id="ARBA00051010"/>
    </source>
</evidence>
<feature type="binding site" evidence="27">
    <location>
        <position position="231"/>
    </location>
    <ligand>
        <name>2-oxoglutarate</name>
        <dbReference type="ChEBI" id="CHEBI:16810"/>
    </ligand>
</feature>
<organism evidence="30 31">
    <name type="scientific">Bemisia tabaci</name>
    <name type="common">Sweetpotato whitefly</name>
    <name type="synonym">Aleurodes tabaci</name>
    <dbReference type="NCBI Taxonomy" id="7038"/>
    <lineage>
        <taxon>Eukaryota</taxon>
        <taxon>Metazoa</taxon>
        <taxon>Ecdysozoa</taxon>
        <taxon>Arthropoda</taxon>
        <taxon>Hexapoda</taxon>
        <taxon>Insecta</taxon>
        <taxon>Pterygota</taxon>
        <taxon>Neoptera</taxon>
        <taxon>Paraneoptera</taxon>
        <taxon>Hemiptera</taxon>
        <taxon>Sternorrhyncha</taxon>
        <taxon>Aleyrodoidea</taxon>
        <taxon>Aleyrodidae</taxon>
        <taxon>Aleyrodinae</taxon>
        <taxon>Bemisia</taxon>
    </lineage>
</organism>
<evidence type="ECO:0000313" key="30">
    <source>
        <dbReference type="EMBL" id="CAH0383964.1"/>
    </source>
</evidence>
<comment type="catalytic activity">
    <reaction evidence="18">
        <text>a 3,N(4)-etheno-2'-deoxycytidine in single-stranded DNA + 2-oxoglutarate + O2 + H2O = a 2'-deoxycytidine in single-stranded DNA + glyoxal + succinate + CO2</text>
        <dbReference type="Rhea" id="RHEA:70471"/>
        <dbReference type="Rhea" id="RHEA-COMP:12846"/>
        <dbReference type="Rhea" id="RHEA-COMP:17906"/>
        <dbReference type="ChEBI" id="CHEBI:15377"/>
        <dbReference type="ChEBI" id="CHEBI:15379"/>
        <dbReference type="ChEBI" id="CHEBI:16526"/>
        <dbReference type="ChEBI" id="CHEBI:16810"/>
        <dbReference type="ChEBI" id="CHEBI:30031"/>
        <dbReference type="ChEBI" id="CHEBI:34779"/>
        <dbReference type="ChEBI" id="CHEBI:85452"/>
        <dbReference type="ChEBI" id="CHEBI:189585"/>
    </reaction>
    <physiologicalReaction direction="left-to-right" evidence="18">
        <dbReference type="Rhea" id="RHEA:70472"/>
    </physiologicalReaction>
</comment>
<evidence type="ECO:0000256" key="8">
    <source>
        <dbReference type="ARBA" id="ARBA00023002"/>
    </source>
</evidence>
<comment type="catalytic activity">
    <reaction evidence="15">
        <text>an N(3)-methyl-2'-deoxycytidine in double-stranded DNA + 2-oxoglutarate + O2 = a 2'-deoxycytidine in double-stranded DNA + formaldehyde + succinate + CO2 + H(+)</text>
        <dbReference type="Rhea" id="RHEA:70439"/>
        <dbReference type="Rhea" id="RHEA-COMP:14237"/>
        <dbReference type="Rhea" id="RHEA-COMP:17070"/>
        <dbReference type="ChEBI" id="CHEBI:15378"/>
        <dbReference type="ChEBI" id="CHEBI:15379"/>
        <dbReference type="ChEBI" id="CHEBI:16526"/>
        <dbReference type="ChEBI" id="CHEBI:16810"/>
        <dbReference type="ChEBI" id="CHEBI:16842"/>
        <dbReference type="ChEBI" id="CHEBI:30031"/>
        <dbReference type="ChEBI" id="CHEBI:85452"/>
        <dbReference type="ChEBI" id="CHEBI:139075"/>
    </reaction>
    <physiologicalReaction direction="left-to-right" evidence="15">
        <dbReference type="Rhea" id="RHEA:70440"/>
    </physiologicalReaction>
</comment>
<evidence type="ECO:0000256" key="28">
    <source>
        <dbReference type="SAM" id="MobiDB-lite"/>
    </source>
</evidence>
<evidence type="ECO:0000256" key="24">
    <source>
        <dbReference type="ARBA" id="ARBA00072134"/>
    </source>
</evidence>
<accession>A0A9P0F151</accession>
<evidence type="ECO:0000256" key="13">
    <source>
        <dbReference type="ARBA" id="ARBA00051165"/>
    </source>
</evidence>
<dbReference type="AlphaFoldDB" id="A0A9P0F151"/>
<proteinExistence type="predicted"/>
<dbReference type="FunFam" id="2.60.120.590:FF:000004">
    <property type="entry name" value="DNA oxidative demethylase ALKBH2"/>
    <property type="match status" value="1"/>
</dbReference>
<dbReference type="GO" id="GO:0051747">
    <property type="term" value="F:cytosine C-5 DNA demethylase activity"/>
    <property type="evidence" value="ECO:0007669"/>
    <property type="project" value="UniProtKB-ARBA"/>
</dbReference>
<evidence type="ECO:0000256" key="3">
    <source>
        <dbReference type="ARBA" id="ARBA00004642"/>
    </source>
</evidence>
<dbReference type="EMBL" id="OU963863">
    <property type="protein sequence ID" value="CAH0383964.1"/>
    <property type="molecule type" value="Genomic_DNA"/>
</dbReference>
<feature type="binding site" evidence="27">
    <location>
        <begin position="114"/>
        <end position="116"/>
    </location>
    <ligand>
        <name>substrate</name>
    </ligand>
</feature>
<dbReference type="SUPFAM" id="SSF51197">
    <property type="entry name" value="Clavaminate synthase-like"/>
    <property type="match status" value="1"/>
</dbReference>
<dbReference type="InterPro" id="IPR032852">
    <property type="entry name" value="ALKBH2"/>
</dbReference>
<evidence type="ECO:0000256" key="2">
    <source>
        <dbReference type="ARBA" id="ARBA00004604"/>
    </source>
</evidence>
<evidence type="ECO:0000256" key="9">
    <source>
        <dbReference type="ARBA" id="ARBA00023004"/>
    </source>
</evidence>
<gene>
    <name evidence="30" type="ORF">BEMITA_LOCUS3350</name>
</gene>
<dbReference type="Proteomes" id="UP001152759">
    <property type="component" value="Chromosome 2"/>
</dbReference>
<comment type="subunit">
    <text evidence="22">Interacts with PCNA homotrimer; this interaction is enhanced during the S-phase of the cell cycle. Interacts with nucleolar proteins NCL, UBTF and NPM1. Interacts with XRCC5-XRCC6 heterodimer.</text>
</comment>
<reference evidence="30" key="1">
    <citation type="submission" date="2021-12" db="EMBL/GenBank/DDBJ databases">
        <authorList>
            <person name="King R."/>
        </authorList>
    </citation>
    <scope>NUCLEOTIDE SEQUENCE</scope>
</reference>
<comment type="catalytic activity">
    <reaction evidence="17">
        <text>a 1,N(2)-etheno-2'-deoxyguanosine in double-stranded DNA + 2-oxoglutarate + O2 + H2O = a 2'-deoxyguanosine in double-stranded DNA + glyoxal + succinate + CO2</text>
        <dbReference type="Rhea" id="RHEA:70487"/>
        <dbReference type="Rhea" id="RHEA-COMP:17910"/>
        <dbReference type="Rhea" id="RHEA-COMP:17912"/>
        <dbReference type="ChEBI" id="CHEBI:15377"/>
        <dbReference type="ChEBI" id="CHEBI:15379"/>
        <dbReference type="ChEBI" id="CHEBI:16526"/>
        <dbReference type="ChEBI" id="CHEBI:16810"/>
        <dbReference type="ChEBI" id="CHEBI:30031"/>
        <dbReference type="ChEBI" id="CHEBI:34779"/>
        <dbReference type="ChEBI" id="CHEBI:85445"/>
        <dbReference type="ChEBI" id="CHEBI:189586"/>
    </reaction>
    <physiologicalReaction direction="left-to-right" evidence="17">
        <dbReference type="Rhea" id="RHEA:70488"/>
    </physiologicalReaction>
</comment>
<evidence type="ECO:0000256" key="6">
    <source>
        <dbReference type="ARBA" id="ARBA00022842"/>
    </source>
</evidence>
<feature type="region of interest" description="Disordered" evidence="28">
    <location>
        <begin position="18"/>
        <end position="40"/>
    </location>
</feature>
<feature type="binding site" evidence="27">
    <location>
        <position position="163"/>
    </location>
    <ligand>
        <name>2-oxoglutarate</name>
        <dbReference type="ChEBI" id="CHEBI:16810"/>
    </ligand>
</feature>
<dbReference type="EC" id="1.14.11.33" evidence="23"/>
<feature type="binding site" evidence="27">
    <location>
        <position position="249"/>
    </location>
    <ligand>
        <name>2-oxoglutarate</name>
        <dbReference type="ChEBI" id="CHEBI:16810"/>
    </ligand>
</feature>
<feature type="binding site" evidence="27">
    <location>
        <position position="153"/>
    </location>
    <ligand>
        <name>2-oxoglutarate</name>
        <dbReference type="ChEBI" id="CHEBI:16810"/>
    </ligand>
</feature>
<dbReference type="PANTHER" id="PTHR31573">
    <property type="entry name" value="ALPHA-KETOGLUTARATE-DEPENDENT DIOXYGENASE ALKB HOMOLOG 2"/>
    <property type="match status" value="1"/>
</dbReference>
<evidence type="ECO:0000313" key="31">
    <source>
        <dbReference type="Proteomes" id="UP001152759"/>
    </source>
</evidence>
<feature type="binding site" evidence="27">
    <location>
        <position position="243"/>
    </location>
    <ligand>
        <name>2-oxoglutarate</name>
        <dbReference type="ChEBI" id="CHEBI:16810"/>
    </ligand>
</feature>
<keyword evidence="10" id="KW-0234">DNA repair</keyword>
<keyword evidence="5" id="KW-0227">DNA damage</keyword>
<keyword evidence="31" id="KW-1185">Reference proteome</keyword>
<evidence type="ECO:0000256" key="1">
    <source>
        <dbReference type="ARBA" id="ARBA00001954"/>
    </source>
</evidence>
<evidence type="ECO:0000256" key="11">
    <source>
        <dbReference type="ARBA" id="ARBA00023242"/>
    </source>
</evidence>
<dbReference type="InterPro" id="IPR027450">
    <property type="entry name" value="AlkB-like"/>
</dbReference>
<dbReference type="Pfam" id="PF13532">
    <property type="entry name" value="2OG-FeII_Oxy_2"/>
    <property type="match status" value="1"/>
</dbReference>
<dbReference type="InterPro" id="IPR005123">
    <property type="entry name" value="Oxoglu/Fe-dep_dioxygenase_dom"/>
</dbReference>
<dbReference type="GO" id="GO:0005730">
    <property type="term" value="C:nucleolus"/>
    <property type="evidence" value="ECO:0007669"/>
    <property type="project" value="UniProtKB-SubCell"/>
</dbReference>
<dbReference type="GO" id="GO:0035516">
    <property type="term" value="F:broad specificity oxidative DNA demethylase activity"/>
    <property type="evidence" value="ECO:0007669"/>
    <property type="project" value="UniProtKB-EC"/>
</dbReference>